<name>A0A2N7S2Q5_9MICC</name>
<reference evidence="1 2" key="1">
    <citation type="journal article" date="2017" name="Elife">
        <title>Extensive horizontal gene transfer in cheese-associated bacteria.</title>
        <authorList>
            <person name="Bonham K.S."/>
            <person name="Wolfe B.E."/>
            <person name="Dutton R.J."/>
        </authorList>
    </citation>
    <scope>NUCLEOTIDE SEQUENCE [LARGE SCALE GENOMIC DNA]</scope>
    <source>
        <strain evidence="1 2">JB182</strain>
    </source>
</reference>
<dbReference type="EMBL" id="PNQX01000001">
    <property type="protein sequence ID" value="PMQ20404.1"/>
    <property type="molecule type" value="Genomic_DNA"/>
</dbReference>
<dbReference type="AlphaFoldDB" id="A0A2N7S2Q5"/>
<proteinExistence type="predicted"/>
<accession>A0A2N7S2Q5</accession>
<sequence length="60" mass="6518">MTIQDLWHLFGNPFANAKQAPLPRLLDTSIRCNGIEKAAVGSKNLILESTAAFVHEALLA</sequence>
<protein>
    <submittedName>
        <fullName evidence="1">Uncharacterized protein</fullName>
    </submittedName>
</protein>
<comment type="caution">
    <text evidence="1">The sequence shown here is derived from an EMBL/GenBank/DDBJ whole genome shotgun (WGS) entry which is preliminary data.</text>
</comment>
<evidence type="ECO:0000313" key="2">
    <source>
        <dbReference type="Proteomes" id="UP000235739"/>
    </source>
</evidence>
<gene>
    <name evidence="1" type="ORF">CIK84_01945</name>
</gene>
<dbReference type="Proteomes" id="UP000235739">
    <property type="component" value="Unassembled WGS sequence"/>
</dbReference>
<evidence type="ECO:0000313" key="1">
    <source>
        <dbReference type="EMBL" id="PMQ20404.1"/>
    </source>
</evidence>
<organism evidence="1 2">
    <name type="scientific">Glutamicibacter arilaitensis</name>
    <dbReference type="NCBI Taxonomy" id="256701"/>
    <lineage>
        <taxon>Bacteria</taxon>
        <taxon>Bacillati</taxon>
        <taxon>Actinomycetota</taxon>
        <taxon>Actinomycetes</taxon>
        <taxon>Micrococcales</taxon>
        <taxon>Micrococcaceae</taxon>
        <taxon>Glutamicibacter</taxon>
    </lineage>
</organism>